<dbReference type="FunFam" id="1.10.1170.10:FF:000002">
    <property type="entry name" value="Baculoviral IAP repeat containing 7"/>
    <property type="match status" value="1"/>
</dbReference>
<sequence>MLKTRLLKEQEKPKGQDAYHITKSMATTMYISRSYTYFEIYFIKKDMGYERIVQQRQHHGLPRKGIRHREYSSYLTRKQSFNSIQFPTGQSVNHLAEAGFFYAGHKDFVRCFSCGVLIKNWKQGQDPLTEHRRKSSGCDFLQQPRIHEHHNERASVLSTSNENVDRLADDIQSVLNLGYDMDSIQKAYQLCHETTSGLRSVDINQLTNRLLDLTVVDQISEETTQQIQDVDVRDQSVEERTPSYIQRIEQEVHQLRETLMCKICMDNSANVVIMPCGHFTSCLQCSSELTNCPQCRVGISSRIKVFL</sequence>
<dbReference type="PROSITE" id="PS50089">
    <property type="entry name" value="ZF_RING_2"/>
    <property type="match status" value="1"/>
</dbReference>
<dbReference type="InterPro" id="IPR001370">
    <property type="entry name" value="BIR_rpt"/>
</dbReference>
<dbReference type="GO" id="GO:0005737">
    <property type="term" value="C:cytoplasm"/>
    <property type="evidence" value="ECO:0007669"/>
    <property type="project" value="TreeGrafter"/>
</dbReference>
<dbReference type="SMART" id="SM00238">
    <property type="entry name" value="BIR"/>
    <property type="match status" value="1"/>
</dbReference>
<protein>
    <recommendedName>
        <fullName evidence="6">RING-type domain-containing protein</fullName>
    </recommendedName>
</protein>
<evidence type="ECO:0000256" key="5">
    <source>
        <dbReference type="PROSITE-ProRule" id="PRU00175"/>
    </source>
</evidence>
<dbReference type="GO" id="GO:0008270">
    <property type="term" value="F:zinc ion binding"/>
    <property type="evidence" value="ECO:0007669"/>
    <property type="project" value="UniProtKB-KW"/>
</dbReference>
<dbReference type="SMART" id="SM00184">
    <property type="entry name" value="RING"/>
    <property type="match status" value="1"/>
</dbReference>
<dbReference type="PANTHER" id="PTHR10044:SF139">
    <property type="entry name" value="DEATH-ASSOCIATED INHIBITOR OF APOPTOSIS 2"/>
    <property type="match status" value="1"/>
</dbReference>
<dbReference type="InterPro" id="IPR050784">
    <property type="entry name" value="IAP"/>
</dbReference>
<dbReference type="Pfam" id="PF00653">
    <property type="entry name" value="BIR"/>
    <property type="match status" value="1"/>
</dbReference>
<dbReference type="PANTHER" id="PTHR10044">
    <property type="entry name" value="INHIBITOR OF APOPTOSIS"/>
    <property type="match status" value="1"/>
</dbReference>
<dbReference type="EMBL" id="UYJE01006424">
    <property type="protein sequence ID" value="VDI45900.1"/>
    <property type="molecule type" value="Genomic_DNA"/>
</dbReference>
<dbReference type="GO" id="GO:0005634">
    <property type="term" value="C:nucleus"/>
    <property type="evidence" value="ECO:0007669"/>
    <property type="project" value="TreeGrafter"/>
</dbReference>
<dbReference type="AlphaFoldDB" id="A0A8B6FC50"/>
<organism evidence="7 8">
    <name type="scientific">Mytilus galloprovincialis</name>
    <name type="common">Mediterranean mussel</name>
    <dbReference type="NCBI Taxonomy" id="29158"/>
    <lineage>
        <taxon>Eukaryota</taxon>
        <taxon>Metazoa</taxon>
        <taxon>Spiralia</taxon>
        <taxon>Lophotrochozoa</taxon>
        <taxon>Mollusca</taxon>
        <taxon>Bivalvia</taxon>
        <taxon>Autobranchia</taxon>
        <taxon>Pteriomorphia</taxon>
        <taxon>Mytilida</taxon>
        <taxon>Mytiloidea</taxon>
        <taxon>Mytilidae</taxon>
        <taxon>Mytilinae</taxon>
        <taxon>Mytilus</taxon>
    </lineage>
</organism>
<reference evidence="7" key="1">
    <citation type="submission" date="2018-11" db="EMBL/GenBank/DDBJ databases">
        <authorList>
            <person name="Alioto T."/>
            <person name="Alioto T."/>
        </authorList>
    </citation>
    <scope>NUCLEOTIDE SEQUENCE</scope>
</reference>
<gene>
    <name evidence="7" type="ORF">MGAL_10B050839</name>
</gene>
<evidence type="ECO:0000256" key="3">
    <source>
        <dbReference type="ARBA" id="ARBA00022771"/>
    </source>
</evidence>
<comment type="caution">
    <text evidence="7">The sequence shown here is derived from an EMBL/GenBank/DDBJ whole genome shotgun (WGS) entry which is preliminary data.</text>
</comment>
<proteinExistence type="inferred from homology"/>
<keyword evidence="2" id="KW-0479">Metal-binding</keyword>
<keyword evidence="8" id="KW-1185">Reference proteome</keyword>
<dbReference type="PROSITE" id="PS50143">
    <property type="entry name" value="BIR_REPEAT_2"/>
    <property type="match status" value="1"/>
</dbReference>
<dbReference type="InterPro" id="IPR013083">
    <property type="entry name" value="Znf_RING/FYVE/PHD"/>
</dbReference>
<dbReference type="SUPFAM" id="SSF57924">
    <property type="entry name" value="Inhibitor of apoptosis (IAP) repeat"/>
    <property type="match status" value="1"/>
</dbReference>
<dbReference type="OrthoDB" id="4034597at2759"/>
<evidence type="ECO:0000313" key="7">
    <source>
        <dbReference type="EMBL" id="VDI45900.1"/>
    </source>
</evidence>
<keyword evidence="4" id="KW-0862">Zinc</keyword>
<evidence type="ECO:0000256" key="2">
    <source>
        <dbReference type="ARBA" id="ARBA00022723"/>
    </source>
</evidence>
<evidence type="ECO:0000256" key="4">
    <source>
        <dbReference type="ARBA" id="ARBA00022833"/>
    </source>
</evidence>
<keyword evidence="3 5" id="KW-0863">Zinc-finger</keyword>
<comment type="similarity">
    <text evidence="1">Belongs to the IAP family.</text>
</comment>
<accession>A0A8B6FC50</accession>
<dbReference type="CDD" id="cd00022">
    <property type="entry name" value="BIR"/>
    <property type="match status" value="1"/>
</dbReference>
<evidence type="ECO:0000259" key="6">
    <source>
        <dbReference type="PROSITE" id="PS50089"/>
    </source>
</evidence>
<dbReference type="InterPro" id="IPR001841">
    <property type="entry name" value="Znf_RING"/>
</dbReference>
<dbReference type="Proteomes" id="UP000596742">
    <property type="component" value="Unassembled WGS sequence"/>
</dbReference>
<evidence type="ECO:0000313" key="8">
    <source>
        <dbReference type="Proteomes" id="UP000596742"/>
    </source>
</evidence>
<dbReference type="Gene3D" id="1.10.1170.10">
    <property type="entry name" value="Inhibitor Of Apoptosis Protein (2mihbC-IAP-1), Chain A"/>
    <property type="match status" value="1"/>
</dbReference>
<dbReference type="Pfam" id="PF13920">
    <property type="entry name" value="zf-C3HC4_3"/>
    <property type="match status" value="1"/>
</dbReference>
<dbReference type="Gene3D" id="3.30.40.10">
    <property type="entry name" value="Zinc/RING finger domain, C3HC4 (zinc finger)"/>
    <property type="match status" value="1"/>
</dbReference>
<dbReference type="CDD" id="cd16510">
    <property type="entry name" value="RING-HC_IAPs"/>
    <property type="match status" value="1"/>
</dbReference>
<name>A0A8B6FC50_MYTGA</name>
<feature type="domain" description="RING-type" evidence="6">
    <location>
        <begin position="261"/>
        <end position="296"/>
    </location>
</feature>
<evidence type="ECO:0000256" key="1">
    <source>
        <dbReference type="ARBA" id="ARBA00006672"/>
    </source>
</evidence>